<sequence length="365" mass="40346">MLRFLLGLLILLSGWVISVPLNAQWQTVTLVEGLKHPWGLAELPDGSLLITERRGRLLHLSPEGRQRYVSGLPEIASGGQGGLLDIVLHPAFSENRLIYFSFSQPGPGGAGTAVARGKFHQHRLSELRIMFEQVPKTHGRAHFGSRLSFYNEHYLFITTGDRYHSRGQAQALDNHLGKVIRLHDDGRVPADNPFVDTPGAQPEIWSLGHRNVQGAAINPETGQLWIHEHGPQGGDEVNRIQKAGNYGWPVVTFGKEYGGGSIGEGTRKDGMMDPLWVWVPSIAPSGMLFYSGDAFPQWKGNLFIGALAGRKLLRLELNKNQITGEHHLLTELNARIRALLQAADGGIYILTDENNGRLLKLLPDR</sequence>
<organism evidence="2 4">
    <name type="scientific">Oceanimonas baumannii</name>
    <dbReference type="NCBI Taxonomy" id="129578"/>
    <lineage>
        <taxon>Bacteria</taxon>
        <taxon>Pseudomonadati</taxon>
        <taxon>Pseudomonadota</taxon>
        <taxon>Gammaproteobacteria</taxon>
        <taxon>Aeromonadales</taxon>
        <taxon>Aeromonadaceae</taxon>
        <taxon>Oceanimonas</taxon>
    </lineage>
</organism>
<dbReference type="SUPFAM" id="SSF50952">
    <property type="entry name" value="Soluble quinoprotein glucose dehydrogenase"/>
    <property type="match status" value="1"/>
</dbReference>
<reference evidence="3 5" key="2">
    <citation type="submission" date="2019-03" db="EMBL/GenBank/DDBJ databases">
        <title>Genomic Encyclopedia of Archaeal and Bacterial Type Strains, Phase II (KMG-II): from individual species to whole genera.</title>
        <authorList>
            <person name="Goeker M."/>
        </authorList>
    </citation>
    <scope>NUCLEOTIDE SEQUENCE [LARGE SCALE GENOMIC DNA]</scope>
    <source>
        <strain evidence="3 5">DSM 15594</strain>
    </source>
</reference>
<dbReference type="InterPro" id="IPR011042">
    <property type="entry name" value="6-blade_b-propeller_TolB-like"/>
</dbReference>
<evidence type="ECO:0000313" key="2">
    <source>
        <dbReference type="EMBL" id="OYD25288.1"/>
    </source>
</evidence>
<protein>
    <submittedName>
        <fullName evidence="3">Glucose/arabinose dehydrogenase</fullName>
    </submittedName>
    <submittedName>
        <fullName evidence="2">Oxidoreductase</fullName>
    </submittedName>
</protein>
<dbReference type="RefSeq" id="WP_094277656.1">
    <property type="nucleotide sequence ID" value="NZ_NQJF01000004.1"/>
</dbReference>
<feature type="domain" description="Glucose/Sorbosone dehydrogenase" evidence="1">
    <location>
        <begin position="34"/>
        <end position="360"/>
    </location>
</feature>
<accession>A0A235CL13</accession>
<dbReference type="Proteomes" id="UP000243640">
    <property type="component" value="Unassembled WGS sequence"/>
</dbReference>
<gene>
    <name evidence="2" type="ORF">B6S09_06320</name>
    <name evidence="3" type="ORF">LY04_00483</name>
</gene>
<dbReference type="Gene3D" id="2.120.10.30">
    <property type="entry name" value="TolB, C-terminal domain"/>
    <property type="match status" value="1"/>
</dbReference>
<evidence type="ECO:0000313" key="3">
    <source>
        <dbReference type="EMBL" id="TDW62416.1"/>
    </source>
</evidence>
<proteinExistence type="predicted"/>
<dbReference type="AlphaFoldDB" id="A0A235CL13"/>
<dbReference type="PANTHER" id="PTHR19328">
    <property type="entry name" value="HEDGEHOG-INTERACTING PROTEIN"/>
    <property type="match status" value="1"/>
</dbReference>
<dbReference type="InterPro" id="IPR011041">
    <property type="entry name" value="Quinoprot_gluc/sorb_DH_b-prop"/>
</dbReference>
<comment type="caution">
    <text evidence="2">The sequence shown here is derived from an EMBL/GenBank/DDBJ whole genome shotgun (WGS) entry which is preliminary data.</text>
</comment>
<keyword evidence="5" id="KW-1185">Reference proteome</keyword>
<reference evidence="2 4" key="1">
    <citation type="submission" date="2017-08" db="EMBL/GenBank/DDBJ databases">
        <title>Draft Genome Sequence of the Marine Bacterium Oceanimonas baumannii ATCC 700832.</title>
        <authorList>
            <person name="Mcclelland W.D."/>
            <person name="Brennan M.A."/>
            <person name="Trachtenberg A.M."/>
            <person name="Maclea K.S."/>
        </authorList>
    </citation>
    <scope>NUCLEOTIDE SEQUENCE [LARGE SCALE GENOMIC DNA]</scope>
    <source>
        <strain evidence="2 4">ATCC 700832</strain>
    </source>
</reference>
<dbReference type="Proteomes" id="UP000295058">
    <property type="component" value="Unassembled WGS sequence"/>
</dbReference>
<dbReference type="OrthoDB" id="9770043at2"/>
<dbReference type="PANTHER" id="PTHR19328:SF75">
    <property type="entry name" value="ALDOSE SUGAR DEHYDROGENASE YLII"/>
    <property type="match status" value="1"/>
</dbReference>
<name>A0A235CL13_9GAMM</name>
<evidence type="ECO:0000259" key="1">
    <source>
        <dbReference type="Pfam" id="PF07995"/>
    </source>
</evidence>
<dbReference type="Pfam" id="PF07995">
    <property type="entry name" value="GSDH"/>
    <property type="match status" value="1"/>
</dbReference>
<evidence type="ECO:0000313" key="5">
    <source>
        <dbReference type="Proteomes" id="UP000295058"/>
    </source>
</evidence>
<dbReference type="InterPro" id="IPR012938">
    <property type="entry name" value="Glc/Sorbosone_DH"/>
</dbReference>
<evidence type="ECO:0000313" key="4">
    <source>
        <dbReference type="Proteomes" id="UP000243640"/>
    </source>
</evidence>
<dbReference type="EMBL" id="SODO01000001">
    <property type="protein sequence ID" value="TDW62416.1"/>
    <property type="molecule type" value="Genomic_DNA"/>
</dbReference>
<dbReference type="EMBL" id="NQJF01000004">
    <property type="protein sequence ID" value="OYD25288.1"/>
    <property type="molecule type" value="Genomic_DNA"/>
</dbReference>